<reference evidence="2" key="1">
    <citation type="journal article" date="2023" name="Int. J. Syst. Evol. Microbiol.">
        <title>Claveliimonas bilis gen. nov., sp. nov., deoxycholic acid-producing bacteria isolated from human faeces, and reclassification of Sellimonas monacensis Zenner et al. 2021 as Claveliimonas monacensis comb. nov.</title>
        <authorList>
            <person name="Hisatomi A."/>
            <person name="Kastawa N.W.E.P.G."/>
            <person name="Song I."/>
            <person name="Ohkuma M."/>
            <person name="Fukiya S."/>
            <person name="Sakamoto M."/>
        </authorList>
    </citation>
    <scope>NUCLEOTIDE SEQUENCE [LARGE SCALE GENOMIC DNA]</scope>
    <source>
        <strain evidence="2">12BBH14</strain>
    </source>
</reference>
<dbReference type="Proteomes" id="UP001305815">
    <property type="component" value="Chromosome"/>
</dbReference>
<protein>
    <recommendedName>
        <fullName evidence="3">Molecular chaperone Hsp90</fullName>
    </recommendedName>
</protein>
<dbReference type="RefSeq" id="WP_256195978.1">
    <property type="nucleotide sequence ID" value="NZ_AP027742.1"/>
</dbReference>
<proteinExistence type="predicted"/>
<evidence type="ECO:0000313" key="1">
    <source>
        <dbReference type="EMBL" id="BDZ76517.1"/>
    </source>
</evidence>
<name>A0ABM8I496_9FIRM</name>
<sequence length="120" mass="12729">MEKNVLDYVVEKTKELIAAPSCSQEAKEAAQAWLDAVGTEKEAEETKKYIAELEEDIVTVDGLIAFAQSEAGAKVFGGEEAAKGVAAHGQDLKKAGAKYCDCPACAAVEAILAKKDRILL</sequence>
<accession>A0ABM8I496</accession>
<gene>
    <name evidence="1" type="ORF">Lac1_07000</name>
</gene>
<evidence type="ECO:0008006" key="3">
    <source>
        <dbReference type="Google" id="ProtNLM"/>
    </source>
</evidence>
<keyword evidence="2" id="KW-1185">Reference proteome</keyword>
<dbReference type="EMBL" id="AP027742">
    <property type="protein sequence ID" value="BDZ76517.1"/>
    <property type="molecule type" value="Genomic_DNA"/>
</dbReference>
<organism evidence="1 2">
    <name type="scientific">Claveliimonas bilis</name>
    <dbReference type="NCBI Taxonomy" id="3028070"/>
    <lineage>
        <taxon>Bacteria</taxon>
        <taxon>Bacillati</taxon>
        <taxon>Bacillota</taxon>
        <taxon>Clostridia</taxon>
        <taxon>Lachnospirales</taxon>
        <taxon>Lachnospiraceae</taxon>
        <taxon>Claveliimonas</taxon>
    </lineage>
</organism>
<evidence type="ECO:0000313" key="2">
    <source>
        <dbReference type="Proteomes" id="UP001305815"/>
    </source>
</evidence>